<dbReference type="EMBL" id="FOEF01000020">
    <property type="protein sequence ID" value="SEP52360.1"/>
    <property type="molecule type" value="Genomic_DNA"/>
</dbReference>
<gene>
    <name evidence="2" type="ORF">SAMN04489732_12023</name>
</gene>
<name>A0A1H8YJL4_9PSEU</name>
<accession>A0A1H8YJL4</accession>
<evidence type="ECO:0000313" key="3">
    <source>
        <dbReference type="Proteomes" id="UP000198582"/>
    </source>
</evidence>
<dbReference type="STRING" id="394193.SAMN04489732_12023"/>
<protein>
    <submittedName>
        <fullName evidence="2">Uncharacterized protein</fullName>
    </submittedName>
</protein>
<dbReference type="Proteomes" id="UP000198582">
    <property type="component" value="Unassembled WGS sequence"/>
</dbReference>
<proteinExistence type="predicted"/>
<evidence type="ECO:0000313" key="2">
    <source>
        <dbReference type="EMBL" id="SEP52360.1"/>
    </source>
</evidence>
<sequence length="117" mass="13063">MSTIIKSVDVEADVSTVYNQWTQFDATITDIDPDGFVENVADKLGILDHRVQGDLDRFKKFIEIRDSGPAPEFRWAGGLRLSSRRLRADTYRRGRGAGWTAARSGGGPDLPTRTESY</sequence>
<dbReference type="AlphaFoldDB" id="A0A1H8YJL4"/>
<feature type="region of interest" description="Disordered" evidence="1">
    <location>
        <begin position="97"/>
        <end position="117"/>
    </location>
</feature>
<keyword evidence="3" id="KW-1185">Reference proteome</keyword>
<organism evidence="2 3">
    <name type="scientific">Amycolatopsis saalfeldensis</name>
    <dbReference type="NCBI Taxonomy" id="394193"/>
    <lineage>
        <taxon>Bacteria</taxon>
        <taxon>Bacillati</taxon>
        <taxon>Actinomycetota</taxon>
        <taxon>Actinomycetes</taxon>
        <taxon>Pseudonocardiales</taxon>
        <taxon>Pseudonocardiaceae</taxon>
        <taxon>Amycolatopsis</taxon>
    </lineage>
</organism>
<reference evidence="2 3" key="1">
    <citation type="submission" date="2016-10" db="EMBL/GenBank/DDBJ databases">
        <authorList>
            <person name="de Groot N.N."/>
        </authorList>
    </citation>
    <scope>NUCLEOTIDE SEQUENCE [LARGE SCALE GENOMIC DNA]</scope>
    <source>
        <strain evidence="2 3">DSM 44993</strain>
    </source>
</reference>
<evidence type="ECO:0000256" key="1">
    <source>
        <dbReference type="SAM" id="MobiDB-lite"/>
    </source>
</evidence>